<gene>
    <name evidence="2" type="ORF">PMG71_01050</name>
</gene>
<dbReference type="InterPro" id="IPR048069">
    <property type="entry name" value="Thylak_slr1796"/>
</dbReference>
<dbReference type="NCBIfam" id="NF038096">
    <property type="entry name" value="thylak_slr1796"/>
    <property type="match status" value="1"/>
</dbReference>
<feature type="transmembrane region" description="Helical" evidence="1">
    <location>
        <begin position="12"/>
        <end position="32"/>
    </location>
</feature>
<keyword evidence="1" id="KW-1133">Transmembrane helix</keyword>
<evidence type="ECO:0000256" key="1">
    <source>
        <dbReference type="SAM" id="Phobius"/>
    </source>
</evidence>
<protein>
    <submittedName>
        <fullName evidence="2">Thylakoid membrane photosystem I accumulation factor</fullName>
    </submittedName>
</protein>
<dbReference type="InterPro" id="IPR036249">
    <property type="entry name" value="Thioredoxin-like_sf"/>
</dbReference>
<sequence>MLLNQIERWKQTFVSGCLLLMVLCITWFLGLGTPQAIAGMNQDTFDGNIFALYGGNGSLVPPRVEFEDSLKRDQATLLVFYLDDSRDCKQYASVVSQLQAYYGRIVDFVPLSVDQIIFDSSKDTTKAAYYYKGKVPQTVLFNPQGQVVFEATGNVPFERVDDALRDLFDFPPRENTQPRVPRAVNELNTELAPN</sequence>
<accession>A0ABT7AM77</accession>
<keyword evidence="3" id="KW-1185">Reference proteome</keyword>
<dbReference type="RefSeq" id="WP_283751777.1">
    <property type="nucleotide sequence ID" value="NZ_JAQOSP010000006.1"/>
</dbReference>
<reference evidence="2 3" key="1">
    <citation type="submission" date="2023-01" db="EMBL/GenBank/DDBJ databases">
        <title>Novel diversity within Roseofilum (Cyanobacteria; Desertifilaceae) from marine benthic mats with descriptions of four novel species.</title>
        <authorList>
            <person name="Wang Y."/>
            <person name="Berthold D.E."/>
            <person name="Hu J."/>
            <person name="Lefler F.W."/>
            <person name="Laughinghouse H.D. IV."/>
        </authorList>
    </citation>
    <scope>NUCLEOTIDE SEQUENCE [LARGE SCALE GENOMIC DNA]</scope>
    <source>
        <strain evidence="2 3">BLCC-M154</strain>
    </source>
</reference>
<proteinExistence type="predicted"/>
<evidence type="ECO:0000313" key="3">
    <source>
        <dbReference type="Proteomes" id="UP001235303"/>
    </source>
</evidence>
<keyword evidence="1" id="KW-0472">Membrane</keyword>
<keyword evidence="1" id="KW-0812">Transmembrane</keyword>
<organism evidence="2 3">
    <name type="scientific">Roseofilum acuticapitatum BLCC-M154</name>
    <dbReference type="NCBI Taxonomy" id="3022444"/>
    <lineage>
        <taxon>Bacteria</taxon>
        <taxon>Bacillati</taxon>
        <taxon>Cyanobacteriota</taxon>
        <taxon>Cyanophyceae</taxon>
        <taxon>Desertifilales</taxon>
        <taxon>Desertifilaceae</taxon>
        <taxon>Roseofilum</taxon>
        <taxon>Roseofilum acuticapitatum</taxon>
    </lineage>
</organism>
<dbReference type="SUPFAM" id="SSF52833">
    <property type="entry name" value="Thioredoxin-like"/>
    <property type="match status" value="1"/>
</dbReference>
<name>A0ABT7AM77_9CYAN</name>
<dbReference type="Proteomes" id="UP001235303">
    <property type="component" value="Unassembled WGS sequence"/>
</dbReference>
<dbReference type="EMBL" id="JAQOSP010000006">
    <property type="protein sequence ID" value="MDJ1168009.1"/>
    <property type="molecule type" value="Genomic_DNA"/>
</dbReference>
<evidence type="ECO:0000313" key="2">
    <source>
        <dbReference type="EMBL" id="MDJ1168009.1"/>
    </source>
</evidence>
<dbReference type="Gene3D" id="3.40.30.10">
    <property type="entry name" value="Glutaredoxin"/>
    <property type="match status" value="1"/>
</dbReference>
<comment type="caution">
    <text evidence="2">The sequence shown here is derived from an EMBL/GenBank/DDBJ whole genome shotgun (WGS) entry which is preliminary data.</text>
</comment>